<organism evidence="3 4">
    <name type="scientific">Niastella koreensis</name>
    <dbReference type="NCBI Taxonomy" id="354356"/>
    <lineage>
        <taxon>Bacteria</taxon>
        <taxon>Pseudomonadati</taxon>
        <taxon>Bacteroidota</taxon>
        <taxon>Chitinophagia</taxon>
        <taxon>Chitinophagales</taxon>
        <taxon>Chitinophagaceae</taxon>
        <taxon>Niastella</taxon>
    </lineage>
</organism>
<dbReference type="InterPro" id="IPR050261">
    <property type="entry name" value="FrsA_esterase"/>
</dbReference>
<dbReference type="Pfam" id="PF01738">
    <property type="entry name" value="DLH"/>
    <property type="match status" value="1"/>
</dbReference>
<keyword evidence="4" id="KW-1185">Reference proteome</keyword>
<evidence type="ECO:0000259" key="2">
    <source>
        <dbReference type="Pfam" id="PF01738"/>
    </source>
</evidence>
<evidence type="ECO:0000256" key="1">
    <source>
        <dbReference type="SAM" id="SignalP"/>
    </source>
</evidence>
<comment type="caution">
    <text evidence="3">The sequence shown here is derived from an EMBL/GenBank/DDBJ whole genome shotgun (WGS) entry which is preliminary data.</text>
</comment>
<dbReference type="RefSeq" id="WP_014217448.1">
    <property type="nucleotide sequence ID" value="NZ_LWBO01000013.1"/>
</dbReference>
<feature type="chain" id="PRO_5045697330" evidence="1">
    <location>
        <begin position="21"/>
        <end position="284"/>
    </location>
</feature>
<accession>A0ABX3NVJ0</accession>
<proteinExistence type="predicted"/>
<evidence type="ECO:0000313" key="4">
    <source>
        <dbReference type="Proteomes" id="UP000192277"/>
    </source>
</evidence>
<dbReference type="PROSITE" id="PS51257">
    <property type="entry name" value="PROKAR_LIPOPROTEIN"/>
    <property type="match status" value="1"/>
</dbReference>
<name>A0ABX3NVJ0_9BACT</name>
<feature type="signal peptide" evidence="1">
    <location>
        <begin position="1"/>
        <end position="20"/>
    </location>
</feature>
<dbReference type="PANTHER" id="PTHR22946">
    <property type="entry name" value="DIENELACTONE HYDROLASE DOMAIN-CONTAINING PROTEIN-RELATED"/>
    <property type="match status" value="1"/>
</dbReference>
<protein>
    <submittedName>
        <fullName evidence="3">Dienelactone hydrolase</fullName>
    </submittedName>
</protein>
<dbReference type="PANTHER" id="PTHR22946:SF0">
    <property type="entry name" value="DIENELACTONE HYDROLASE DOMAIN-CONTAINING PROTEIN"/>
    <property type="match status" value="1"/>
</dbReference>
<dbReference type="EMBL" id="LWBO01000013">
    <property type="protein sequence ID" value="OQP47651.1"/>
    <property type="molecule type" value="Genomic_DNA"/>
</dbReference>
<dbReference type="Gene3D" id="3.40.50.1820">
    <property type="entry name" value="alpha/beta hydrolase"/>
    <property type="match status" value="1"/>
</dbReference>
<keyword evidence="3" id="KW-0378">Hydrolase</keyword>
<dbReference type="GO" id="GO:0016787">
    <property type="term" value="F:hydrolase activity"/>
    <property type="evidence" value="ECO:0007669"/>
    <property type="project" value="UniProtKB-KW"/>
</dbReference>
<feature type="domain" description="Dienelactone hydrolase" evidence="2">
    <location>
        <begin position="60"/>
        <end position="282"/>
    </location>
</feature>
<evidence type="ECO:0000313" key="3">
    <source>
        <dbReference type="EMBL" id="OQP47651.1"/>
    </source>
</evidence>
<dbReference type="Proteomes" id="UP000192277">
    <property type="component" value="Unassembled WGS sequence"/>
</dbReference>
<gene>
    <name evidence="3" type="ORF">A4D02_30465</name>
</gene>
<sequence length="284" mass="30914">MKQKLGFAFLSLCIATIVSCNDNSSKPATEQPATEAETKAKQPGVKELDIDYAGDNIAMKGYVAFDTSLDAKRPAILIIPEWWGLNDYTKMRARELAKLGYIAMAMDMYGNGANTDSPAVAKKWTNQFYNKPLSAKARIDAALVALKSFQQADTGKIAVIGYCFGGAMALNAARLGEPIKGVVSFHGNLIGAPANKDLLKAKILVCHGEADPFVKKEEVAAFKKQMDSIKADYTFKSYPNALHAFTNPNATALGKKWNMPIAYNGAADTASWKDMKAFFETIFK</sequence>
<reference evidence="3 4" key="1">
    <citation type="submission" date="2016-04" db="EMBL/GenBank/DDBJ databases">
        <authorList>
            <person name="Chen L."/>
            <person name="Zhuang W."/>
            <person name="Wang G."/>
        </authorList>
    </citation>
    <scope>NUCLEOTIDE SEQUENCE [LARGE SCALE GENOMIC DNA]</scope>
    <source>
        <strain evidence="4">GR20</strain>
    </source>
</reference>
<dbReference type="InterPro" id="IPR029058">
    <property type="entry name" value="AB_hydrolase_fold"/>
</dbReference>
<dbReference type="SUPFAM" id="SSF53474">
    <property type="entry name" value="alpha/beta-Hydrolases"/>
    <property type="match status" value="1"/>
</dbReference>
<dbReference type="InterPro" id="IPR002925">
    <property type="entry name" value="Dienelactn_hydro"/>
</dbReference>
<keyword evidence="1" id="KW-0732">Signal</keyword>